<feature type="compositionally biased region" description="Basic residues" evidence="1">
    <location>
        <begin position="211"/>
        <end position="222"/>
    </location>
</feature>
<reference evidence="4" key="1">
    <citation type="submission" date="2010-07" db="EMBL/GenBank/DDBJ databases">
        <title>The genome sequence of Gaeumannomyces graminis var. tritici strain R3-111a-1.</title>
        <authorList>
            <consortium name="The Broad Institute Genome Sequencing Platform"/>
            <person name="Ma L.-J."/>
            <person name="Dead R."/>
            <person name="Young S."/>
            <person name="Zeng Q."/>
            <person name="Koehrsen M."/>
            <person name="Alvarado L."/>
            <person name="Berlin A."/>
            <person name="Chapman S.B."/>
            <person name="Chen Z."/>
            <person name="Freedman E."/>
            <person name="Gellesch M."/>
            <person name="Goldberg J."/>
            <person name="Griggs A."/>
            <person name="Gujja S."/>
            <person name="Heilman E.R."/>
            <person name="Heiman D."/>
            <person name="Hepburn T."/>
            <person name="Howarth C."/>
            <person name="Jen D."/>
            <person name="Larson L."/>
            <person name="Mehta T."/>
            <person name="Neiman D."/>
            <person name="Pearson M."/>
            <person name="Roberts A."/>
            <person name="Saif S."/>
            <person name="Shea T."/>
            <person name="Shenoy N."/>
            <person name="Sisk P."/>
            <person name="Stolte C."/>
            <person name="Sykes S."/>
            <person name="Walk T."/>
            <person name="White J."/>
            <person name="Yandava C."/>
            <person name="Haas B."/>
            <person name="Nusbaum C."/>
            <person name="Birren B."/>
        </authorList>
    </citation>
    <scope>NUCLEOTIDE SEQUENCE [LARGE SCALE GENOMIC DNA]</scope>
    <source>
        <strain evidence="4">R3-111a-1</strain>
    </source>
</reference>
<reference evidence="3" key="4">
    <citation type="journal article" date="2015" name="G3 (Bethesda)">
        <title>Genome sequences of three phytopathogenic species of the Magnaporthaceae family of fungi.</title>
        <authorList>
            <person name="Okagaki L.H."/>
            <person name="Nunes C.C."/>
            <person name="Sailsbery J."/>
            <person name="Clay B."/>
            <person name="Brown D."/>
            <person name="John T."/>
            <person name="Oh Y."/>
            <person name="Young N."/>
            <person name="Fitzgerald M."/>
            <person name="Haas B.J."/>
            <person name="Zeng Q."/>
            <person name="Young S."/>
            <person name="Adiconis X."/>
            <person name="Fan L."/>
            <person name="Levin J.Z."/>
            <person name="Mitchell T.K."/>
            <person name="Okubara P.A."/>
            <person name="Farman M.L."/>
            <person name="Kohn L.M."/>
            <person name="Birren B."/>
            <person name="Ma L.-J."/>
            <person name="Dean R.A."/>
        </authorList>
    </citation>
    <scope>NUCLEOTIDE SEQUENCE</scope>
    <source>
        <strain evidence="3">R3-111a-1</strain>
    </source>
</reference>
<proteinExistence type="predicted"/>
<name>J3PCQ1_GAET3</name>
<feature type="compositionally biased region" description="Basic and acidic residues" evidence="1">
    <location>
        <begin position="90"/>
        <end position="108"/>
    </location>
</feature>
<protein>
    <submittedName>
        <fullName evidence="2 3">Uncharacterized protein</fullName>
    </submittedName>
</protein>
<feature type="region of interest" description="Disordered" evidence="1">
    <location>
        <begin position="1"/>
        <end position="108"/>
    </location>
</feature>
<reference evidence="2" key="2">
    <citation type="submission" date="2010-07" db="EMBL/GenBank/DDBJ databases">
        <authorList>
            <consortium name="The Broad Institute Genome Sequencing Platform"/>
            <consortium name="Broad Institute Genome Sequencing Center for Infectious Disease"/>
            <person name="Ma L.-J."/>
            <person name="Dead R."/>
            <person name="Young S."/>
            <person name="Zeng Q."/>
            <person name="Koehrsen M."/>
            <person name="Alvarado L."/>
            <person name="Berlin A."/>
            <person name="Chapman S.B."/>
            <person name="Chen Z."/>
            <person name="Freedman E."/>
            <person name="Gellesch M."/>
            <person name="Goldberg J."/>
            <person name="Griggs A."/>
            <person name="Gujja S."/>
            <person name="Heilman E.R."/>
            <person name="Heiman D."/>
            <person name="Hepburn T."/>
            <person name="Howarth C."/>
            <person name="Jen D."/>
            <person name="Larson L."/>
            <person name="Mehta T."/>
            <person name="Neiman D."/>
            <person name="Pearson M."/>
            <person name="Roberts A."/>
            <person name="Saif S."/>
            <person name="Shea T."/>
            <person name="Shenoy N."/>
            <person name="Sisk P."/>
            <person name="Stolte C."/>
            <person name="Sykes S."/>
            <person name="Walk T."/>
            <person name="White J."/>
            <person name="Yandava C."/>
            <person name="Haas B."/>
            <person name="Nusbaum C."/>
            <person name="Birren B."/>
        </authorList>
    </citation>
    <scope>NUCLEOTIDE SEQUENCE</scope>
    <source>
        <strain evidence="2">R3-111a-1</strain>
    </source>
</reference>
<feature type="compositionally biased region" description="Basic and acidic residues" evidence="1">
    <location>
        <begin position="242"/>
        <end position="277"/>
    </location>
</feature>
<sequence length="277" mass="31336">MPRHDGRDDEGFRDSYYDVDGGRPSGYHLQPPAPSQQRRPRSVPPPSAAVVERSYMMTPATRSNSRTRSRGRDRSRSRSRSRSHSRCRGAARDSHSRGRDGPVEKAERAVKNSFTSSNSGLGIGILGAIVGGLAARHASDSAPKHRHSSSGGHHHHGSSSGSSERERDQRMLMSTLVGAAVGGLGANALERRLEINREREDEARGRAGGGGHHHHHHHHHRHHDDEAHHHHHSHHRRHHHSRHDDIDHVYDDERPVRRRRSLDDPERRQYRPLDYRP</sequence>
<dbReference type="GeneID" id="20351727"/>
<dbReference type="Proteomes" id="UP000006039">
    <property type="component" value="Unassembled WGS sequence"/>
</dbReference>
<feature type="compositionally biased region" description="Basic residues" evidence="1">
    <location>
        <begin position="77"/>
        <end position="89"/>
    </location>
</feature>
<dbReference type="HOGENOM" id="CLU_1004893_0_0_1"/>
<feature type="region of interest" description="Disordered" evidence="1">
    <location>
        <begin position="137"/>
        <end position="168"/>
    </location>
</feature>
<dbReference type="AlphaFoldDB" id="J3PCQ1"/>
<dbReference type="RefSeq" id="XP_009227418.1">
    <property type="nucleotide sequence ID" value="XM_009229154.1"/>
</dbReference>
<evidence type="ECO:0000256" key="1">
    <source>
        <dbReference type="SAM" id="MobiDB-lite"/>
    </source>
</evidence>
<dbReference type="EnsemblFungi" id="EJT72021">
    <property type="protein sequence ID" value="EJT72021"/>
    <property type="gene ID" value="GGTG_11269"/>
</dbReference>
<dbReference type="VEuPathDB" id="FungiDB:GGTG_11269"/>
<dbReference type="eggNOG" id="ENOG502T226">
    <property type="taxonomic scope" value="Eukaryota"/>
</dbReference>
<reference evidence="3" key="5">
    <citation type="submission" date="2018-04" db="UniProtKB">
        <authorList>
            <consortium name="EnsemblFungi"/>
        </authorList>
    </citation>
    <scope>IDENTIFICATION</scope>
    <source>
        <strain evidence="3">R3-111a-1</strain>
    </source>
</reference>
<feature type="region of interest" description="Disordered" evidence="1">
    <location>
        <begin position="200"/>
        <end position="277"/>
    </location>
</feature>
<gene>
    <name evidence="3" type="primary">20351727</name>
    <name evidence="2" type="ORF">GGTG_11269</name>
</gene>
<accession>J3PCQ1</accession>
<feature type="compositionally biased region" description="Basic residues" evidence="1">
    <location>
        <begin position="229"/>
        <end position="241"/>
    </location>
</feature>
<dbReference type="STRING" id="644352.J3PCQ1"/>
<feature type="compositionally biased region" description="Basic and acidic residues" evidence="1">
    <location>
        <begin position="1"/>
        <end position="16"/>
    </location>
</feature>
<evidence type="ECO:0000313" key="3">
    <source>
        <dbReference type="EnsemblFungi" id="EJT72021"/>
    </source>
</evidence>
<organism evidence="2">
    <name type="scientific">Gaeumannomyces tritici (strain R3-111a-1)</name>
    <name type="common">Wheat and barley take-all root rot fungus</name>
    <name type="synonym">Gaeumannomyces graminis var. tritici</name>
    <dbReference type="NCBI Taxonomy" id="644352"/>
    <lineage>
        <taxon>Eukaryota</taxon>
        <taxon>Fungi</taxon>
        <taxon>Dikarya</taxon>
        <taxon>Ascomycota</taxon>
        <taxon>Pezizomycotina</taxon>
        <taxon>Sordariomycetes</taxon>
        <taxon>Sordariomycetidae</taxon>
        <taxon>Magnaporthales</taxon>
        <taxon>Magnaporthaceae</taxon>
        <taxon>Gaeumannomyces</taxon>
    </lineage>
</organism>
<reference evidence="2" key="3">
    <citation type="submission" date="2010-09" db="EMBL/GenBank/DDBJ databases">
        <title>Annotation of Gaeumannomyces graminis var. tritici R3-111a-1.</title>
        <authorList>
            <consortium name="The Broad Institute Genome Sequencing Platform"/>
            <person name="Ma L.-J."/>
            <person name="Dead R."/>
            <person name="Young S.K."/>
            <person name="Zeng Q."/>
            <person name="Gargeya S."/>
            <person name="Fitzgerald M."/>
            <person name="Haas B."/>
            <person name="Abouelleil A."/>
            <person name="Alvarado L."/>
            <person name="Arachchi H.M."/>
            <person name="Berlin A."/>
            <person name="Brown A."/>
            <person name="Chapman S.B."/>
            <person name="Chen Z."/>
            <person name="Dunbar C."/>
            <person name="Freedman E."/>
            <person name="Gearin G."/>
            <person name="Gellesch M."/>
            <person name="Goldberg J."/>
            <person name="Griggs A."/>
            <person name="Gujja S."/>
            <person name="Heiman D."/>
            <person name="Howarth C."/>
            <person name="Larson L."/>
            <person name="Lui A."/>
            <person name="MacDonald P.J.P."/>
            <person name="Mehta T."/>
            <person name="Montmayeur A."/>
            <person name="Murphy C."/>
            <person name="Neiman D."/>
            <person name="Pearson M."/>
            <person name="Priest M."/>
            <person name="Roberts A."/>
            <person name="Saif S."/>
            <person name="Shea T."/>
            <person name="Shenoy N."/>
            <person name="Sisk P."/>
            <person name="Stolte C."/>
            <person name="Sykes S."/>
            <person name="Yandava C."/>
            <person name="Wortman J."/>
            <person name="Nusbaum C."/>
            <person name="Birren B."/>
        </authorList>
    </citation>
    <scope>NUCLEOTIDE SEQUENCE</scope>
    <source>
        <strain evidence="2">R3-111a-1</strain>
    </source>
</reference>
<evidence type="ECO:0000313" key="2">
    <source>
        <dbReference type="EMBL" id="EJT72021.1"/>
    </source>
</evidence>
<evidence type="ECO:0000313" key="4">
    <source>
        <dbReference type="Proteomes" id="UP000006039"/>
    </source>
</evidence>
<dbReference type="EMBL" id="GL385400">
    <property type="protein sequence ID" value="EJT72021.1"/>
    <property type="molecule type" value="Genomic_DNA"/>
</dbReference>
<feature type="compositionally biased region" description="Basic residues" evidence="1">
    <location>
        <begin position="144"/>
        <end position="157"/>
    </location>
</feature>
<keyword evidence="4" id="KW-1185">Reference proteome</keyword>